<evidence type="ECO:0000313" key="7">
    <source>
        <dbReference type="EMBL" id="CAD7236091.1"/>
    </source>
</evidence>
<keyword evidence="2" id="KW-0479">Metal-binding</keyword>
<dbReference type="EMBL" id="OB676477">
    <property type="protein sequence ID" value="CAD7236091.1"/>
    <property type="molecule type" value="Genomic_DNA"/>
</dbReference>
<dbReference type="FunFam" id="3.30.160.60:FF:001818">
    <property type="entry name" value="GDNF-inducible zinc finger protein 1 isoform X1"/>
    <property type="match status" value="1"/>
</dbReference>
<protein>
    <submittedName>
        <fullName evidence="7">Uncharacterized protein</fullName>
    </submittedName>
</protein>
<accession>A0A7R8WQ91</accession>
<dbReference type="PROSITE" id="PS00028">
    <property type="entry name" value="ZINC_FINGER_C2H2_1"/>
    <property type="match status" value="2"/>
</dbReference>
<dbReference type="SUPFAM" id="SSF57667">
    <property type="entry name" value="beta-beta-alpha zinc fingers"/>
    <property type="match status" value="2"/>
</dbReference>
<dbReference type="InterPro" id="IPR013087">
    <property type="entry name" value="Znf_C2H2_type"/>
</dbReference>
<evidence type="ECO:0000256" key="2">
    <source>
        <dbReference type="ARBA" id="ARBA00022723"/>
    </source>
</evidence>
<dbReference type="InterPro" id="IPR050331">
    <property type="entry name" value="Zinc_finger"/>
</dbReference>
<comment type="subcellular location">
    <subcellularLocation>
        <location evidence="1">Nucleus</location>
    </subcellularLocation>
</comment>
<keyword evidence="5" id="KW-0862">Zinc</keyword>
<dbReference type="FunFam" id="3.30.160.60:FF:000624">
    <property type="entry name" value="zinc finger protein 697"/>
    <property type="match status" value="1"/>
</dbReference>
<feature type="non-terminal residue" evidence="7">
    <location>
        <position position="140"/>
    </location>
</feature>
<dbReference type="SMART" id="SM00355">
    <property type="entry name" value="ZnF_C2H2"/>
    <property type="match status" value="3"/>
</dbReference>
<dbReference type="PROSITE" id="PS50157">
    <property type="entry name" value="ZINC_FINGER_C2H2_2"/>
    <property type="match status" value="3"/>
</dbReference>
<dbReference type="FunFam" id="3.30.160.60:FF:000358">
    <property type="entry name" value="zinc finger protein 24"/>
    <property type="match status" value="1"/>
</dbReference>
<dbReference type="Pfam" id="PF00096">
    <property type="entry name" value="zf-C2H2"/>
    <property type="match status" value="3"/>
</dbReference>
<dbReference type="PANTHER" id="PTHR16515">
    <property type="entry name" value="PR DOMAIN ZINC FINGER PROTEIN"/>
    <property type="match status" value="1"/>
</dbReference>
<dbReference type="GO" id="GO:0005634">
    <property type="term" value="C:nucleus"/>
    <property type="evidence" value="ECO:0007669"/>
    <property type="project" value="UniProtKB-SubCell"/>
</dbReference>
<dbReference type="GO" id="GO:0008270">
    <property type="term" value="F:zinc ion binding"/>
    <property type="evidence" value="ECO:0007669"/>
    <property type="project" value="UniProtKB-KW"/>
</dbReference>
<name>A0A7R8WQ91_9CRUS</name>
<organism evidence="7">
    <name type="scientific">Cyprideis torosa</name>
    <dbReference type="NCBI Taxonomy" id="163714"/>
    <lineage>
        <taxon>Eukaryota</taxon>
        <taxon>Metazoa</taxon>
        <taxon>Ecdysozoa</taxon>
        <taxon>Arthropoda</taxon>
        <taxon>Crustacea</taxon>
        <taxon>Oligostraca</taxon>
        <taxon>Ostracoda</taxon>
        <taxon>Podocopa</taxon>
        <taxon>Podocopida</taxon>
        <taxon>Cytherocopina</taxon>
        <taxon>Cytheroidea</taxon>
        <taxon>Cytherideidae</taxon>
        <taxon>Cyprideis</taxon>
    </lineage>
</organism>
<dbReference type="GO" id="GO:0010468">
    <property type="term" value="P:regulation of gene expression"/>
    <property type="evidence" value="ECO:0007669"/>
    <property type="project" value="TreeGrafter"/>
</dbReference>
<sequence length="140" mass="15675">MEDHQNLEEFRTRVEAKSTEAGSRGYGIGEDFQDGEKDLLSSEVLLQPNANEMPPAKQDDGKGGHACGVCNKEFKSPTDLRRHEQIHSGEKPFSCSLCGQSFSQYGTLRRHNMIHTGEKQFRCPICDAAFAHSSHLRSHE</sequence>
<dbReference type="OrthoDB" id="6330646at2759"/>
<keyword evidence="4" id="KW-0863">Zinc-finger</keyword>
<dbReference type="AlphaFoldDB" id="A0A7R8WQ91"/>
<dbReference type="InterPro" id="IPR036236">
    <property type="entry name" value="Znf_C2H2_sf"/>
</dbReference>
<evidence type="ECO:0000256" key="3">
    <source>
        <dbReference type="ARBA" id="ARBA00022737"/>
    </source>
</evidence>
<dbReference type="PANTHER" id="PTHR16515:SF49">
    <property type="entry name" value="GASTRULA ZINC FINGER PROTEIN XLCGF49.1-LIKE-RELATED"/>
    <property type="match status" value="1"/>
</dbReference>
<evidence type="ECO:0000256" key="1">
    <source>
        <dbReference type="ARBA" id="ARBA00004123"/>
    </source>
</evidence>
<proteinExistence type="predicted"/>
<dbReference type="Gene3D" id="3.30.160.60">
    <property type="entry name" value="Classic Zinc Finger"/>
    <property type="match status" value="3"/>
</dbReference>
<keyword evidence="6" id="KW-0539">Nucleus</keyword>
<evidence type="ECO:0000256" key="6">
    <source>
        <dbReference type="ARBA" id="ARBA00023242"/>
    </source>
</evidence>
<evidence type="ECO:0000256" key="5">
    <source>
        <dbReference type="ARBA" id="ARBA00022833"/>
    </source>
</evidence>
<evidence type="ECO:0000256" key="4">
    <source>
        <dbReference type="ARBA" id="ARBA00022771"/>
    </source>
</evidence>
<keyword evidence="3" id="KW-0677">Repeat</keyword>
<gene>
    <name evidence="7" type="ORF">CTOB1V02_LOCUS13906</name>
</gene>
<reference evidence="7" key="1">
    <citation type="submission" date="2020-11" db="EMBL/GenBank/DDBJ databases">
        <authorList>
            <person name="Tran Van P."/>
        </authorList>
    </citation>
    <scope>NUCLEOTIDE SEQUENCE</scope>
</reference>